<name>A0A673IVN8_9TELE</name>
<reference evidence="10" key="2">
    <citation type="submission" date="2025-09" db="UniProtKB">
        <authorList>
            <consortium name="Ensembl"/>
        </authorList>
    </citation>
    <scope>IDENTIFICATION</scope>
</reference>
<dbReference type="GO" id="GO:0008180">
    <property type="term" value="C:COP9 signalosome"/>
    <property type="evidence" value="ECO:0007669"/>
    <property type="project" value="UniProtKB-KW"/>
</dbReference>
<dbReference type="FunFam" id="1.25.40.570:FF:000002">
    <property type="entry name" value="COP9 signalosome complex subunit 1"/>
    <property type="match status" value="1"/>
</dbReference>
<keyword evidence="4" id="KW-0963">Cytoplasm</keyword>
<dbReference type="InterPro" id="IPR019585">
    <property type="entry name" value="Rpn7/CSN1"/>
</dbReference>
<keyword evidence="5" id="KW-0736">Signalosome</keyword>
<comment type="similarity">
    <text evidence="3">Belongs to the CSN1 family.</text>
</comment>
<dbReference type="SMART" id="SM00088">
    <property type="entry name" value="PINT"/>
    <property type="match status" value="1"/>
</dbReference>
<comment type="subcellular location">
    <subcellularLocation>
        <location evidence="2">Cytoplasm</location>
    </subcellularLocation>
    <subcellularLocation>
        <location evidence="1">Nucleus</location>
    </subcellularLocation>
</comment>
<keyword evidence="11" id="KW-1185">Reference proteome</keyword>
<evidence type="ECO:0000256" key="2">
    <source>
        <dbReference type="ARBA" id="ARBA00004496"/>
    </source>
</evidence>
<evidence type="ECO:0000256" key="5">
    <source>
        <dbReference type="ARBA" id="ARBA00022790"/>
    </source>
</evidence>
<dbReference type="PANTHER" id="PTHR14145:SF2">
    <property type="entry name" value="COP9 SIGNALOSOME COMPLEX SUBUNIT 1"/>
    <property type="match status" value="1"/>
</dbReference>
<feature type="compositionally biased region" description="Polar residues" evidence="8">
    <location>
        <begin position="478"/>
        <end position="493"/>
    </location>
</feature>
<dbReference type="InterPro" id="IPR000717">
    <property type="entry name" value="PCI_dom"/>
</dbReference>
<evidence type="ECO:0000256" key="6">
    <source>
        <dbReference type="ARBA" id="ARBA00023242"/>
    </source>
</evidence>
<evidence type="ECO:0000256" key="7">
    <source>
        <dbReference type="ARBA" id="ARBA00067814"/>
    </source>
</evidence>
<dbReference type="InterPro" id="IPR036390">
    <property type="entry name" value="WH_DNA-bd_sf"/>
</dbReference>
<evidence type="ECO:0000256" key="8">
    <source>
        <dbReference type="SAM" id="MobiDB-lite"/>
    </source>
</evidence>
<dbReference type="InterPro" id="IPR045135">
    <property type="entry name" value="Rpn7_N"/>
</dbReference>
<dbReference type="Proteomes" id="UP000472270">
    <property type="component" value="Unassembled WGS sequence"/>
</dbReference>
<proteinExistence type="inferred from homology"/>
<evidence type="ECO:0000313" key="11">
    <source>
        <dbReference type="Proteomes" id="UP000472270"/>
    </source>
</evidence>
<protein>
    <recommendedName>
        <fullName evidence="7">COP9 signalosome complex subunit 1</fullName>
    </recommendedName>
</protein>
<dbReference type="Pfam" id="PF21151">
    <property type="entry name" value="CSN1_C"/>
    <property type="match status" value="1"/>
</dbReference>
<organism evidence="10 11">
    <name type="scientific">Sinocyclocheilus rhinocerous</name>
    <dbReference type="NCBI Taxonomy" id="307959"/>
    <lineage>
        <taxon>Eukaryota</taxon>
        <taxon>Metazoa</taxon>
        <taxon>Chordata</taxon>
        <taxon>Craniata</taxon>
        <taxon>Vertebrata</taxon>
        <taxon>Euteleostomi</taxon>
        <taxon>Actinopterygii</taxon>
        <taxon>Neopterygii</taxon>
        <taxon>Teleostei</taxon>
        <taxon>Ostariophysi</taxon>
        <taxon>Cypriniformes</taxon>
        <taxon>Cyprinidae</taxon>
        <taxon>Cyprininae</taxon>
        <taxon>Sinocyclocheilus</taxon>
    </lineage>
</organism>
<evidence type="ECO:0000256" key="3">
    <source>
        <dbReference type="ARBA" id="ARBA00008793"/>
    </source>
</evidence>
<dbReference type="Gene3D" id="1.25.40.570">
    <property type="match status" value="1"/>
</dbReference>
<evidence type="ECO:0000256" key="4">
    <source>
        <dbReference type="ARBA" id="ARBA00022490"/>
    </source>
</evidence>
<accession>A0A673IVN8</accession>
<dbReference type="Pfam" id="PF01399">
    <property type="entry name" value="PCI"/>
    <property type="match status" value="1"/>
</dbReference>
<feature type="region of interest" description="Disordered" evidence="8">
    <location>
        <begin position="467"/>
        <end position="493"/>
    </location>
</feature>
<dbReference type="Ensembl" id="ENSSRHT00000042972.1">
    <property type="protein sequence ID" value="ENSSRHP00000041787.1"/>
    <property type="gene ID" value="ENSSRHG00000020825.1"/>
</dbReference>
<gene>
    <name evidence="10" type="primary">LOC107721507</name>
</gene>
<dbReference type="PANTHER" id="PTHR14145">
    <property type="entry name" value="26S PROTESOME SUBUNIT 6"/>
    <property type="match status" value="1"/>
</dbReference>
<feature type="domain" description="PCI" evidence="9">
    <location>
        <begin position="248"/>
        <end position="410"/>
    </location>
</feature>
<evidence type="ECO:0000259" key="9">
    <source>
        <dbReference type="PROSITE" id="PS50250"/>
    </source>
</evidence>
<reference evidence="10" key="1">
    <citation type="submission" date="2025-08" db="UniProtKB">
        <authorList>
            <consortium name="Ensembl"/>
        </authorList>
    </citation>
    <scope>IDENTIFICATION</scope>
</reference>
<evidence type="ECO:0000313" key="10">
    <source>
        <dbReference type="Ensembl" id="ENSSRHP00000041787.1"/>
    </source>
</evidence>
<dbReference type="PROSITE" id="PS50250">
    <property type="entry name" value="PCI"/>
    <property type="match status" value="1"/>
</dbReference>
<sequence length="493" mass="56065">SYFIEQYFNFRNRKPMQIDADPQEDQQNAPDTNYVVENPTLDLEQYASSYSGLMRIERLQFIADHCPQLRVEALKMALSFVQRTFNVDVYEEIHRKLTEATRDVQGVPDAVPEGAVEPPPLDTAWAESTRKKALLKLEKLDTDLKNYKGNSIKESIRRGHDDLGDHYLDCGDLSNALKCYSRARDYCTSAKHVINMCLNVIKVSVYLQNWSHVLSYVSKAESTPEIAEICTVRLAELASRKYKPAAKCFLQASFDHCDFPELLSPSNVAVYGGLCALATFDRQELQRNVISSSSFKLFLELEPQVRDIIFKFYESKYASCLKMLDEMKDNLLLDLYLAPHVRTLYTQIRNRALIQYFSPYVSADMNKMAVAFNTTVAALEDELTQLILEGLINARIDSHSKAGLHSLICHPGTSFSGTLFPFLVILYARDVDQRSTTFEKSLQMGKEFQRRAKAMILRAAVLRNQIHVKSPPREGSQGELTPANSQTRMSTNM</sequence>
<dbReference type="Pfam" id="PF10602">
    <property type="entry name" value="RPN7"/>
    <property type="match status" value="1"/>
</dbReference>
<dbReference type="GO" id="GO:0005737">
    <property type="term" value="C:cytoplasm"/>
    <property type="evidence" value="ECO:0007669"/>
    <property type="project" value="UniProtKB-SubCell"/>
</dbReference>
<dbReference type="AlphaFoldDB" id="A0A673IVN8"/>
<dbReference type="SUPFAM" id="SSF46785">
    <property type="entry name" value="Winged helix' DNA-binding domain"/>
    <property type="match status" value="1"/>
</dbReference>
<evidence type="ECO:0000256" key="1">
    <source>
        <dbReference type="ARBA" id="ARBA00004123"/>
    </source>
</evidence>
<dbReference type="InterPro" id="IPR048624">
    <property type="entry name" value="CSN1_C"/>
</dbReference>
<keyword evidence="6" id="KW-0539">Nucleus</keyword>